<keyword evidence="7" id="KW-0472">Membrane</keyword>
<feature type="region of interest" description="Disordered" evidence="6">
    <location>
        <begin position="333"/>
        <end position="388"/>
    </location>
</feature>
<keyword evidence="10" id="KW-1185">Reference proteome</keyword>
<evidence type="ECO:0000256" key="4">
    <source>
        <dbReference type="ARBA" id="ARBA00023098"/>
    </source>
</evidence>
<evidence type="ECO:0000256" key="1">
    <source>
        <dbReference type="ARBA" id="ARBA00005189"/>
    </source>
</evidence>
<feature type="domain" description="Phospholipid/glycerol acyltransferase" evidence="8">
    <location>
        <begin position="106"/>
        <end position="219"/>
    </location>
</feature>
<evidence type="ECO:0000313" key="9">
    <source>
        <dbReference type="EMBL" id="TGZ11946.1"/>
    </source>
</evidence>
<keyword evidence="5 9" id="KW-0012">Acyltransferase</keyword>
<keyword evidence="7" id="KW-0812">Transmembrane</keyword>
<comment type="pathway">
    <text evidence="1">Lipid metabolism.</text>
</comment>
<evidence type="ECO:0000259" key="8">
    <source>
        <dbReference type="SMART" id="SM00563"/>
    </source>
</evidence>
<sequence>MSTSRTEDRPAPRPAGTSAWLPVAPCAPASCARHTGAARPPLRAALRLLAGCGWVLLGVVCAAPVRLLPRAPRTRLLRYWARGIPRAFGVRVTVRGHPDVRGDGGELVVANHLSWLDVPLVAAVLPGRMLAKTEVRDWPLLGRLAGFGSTLFIDRDRLRALPAAVASVATALRSGSRVVVFPEGSTWCGRGRGGAFRPAVFQAAIDAEVSVRPVRITYGTGGAGAAAFVGDDPLTASLWRVVRAAGLTAEVHVLAAIPARAYAPVSAHGEPGRRELARAARAAVLGSDRTVTARPATTARRAPGARRAPTARDAPGAFTAPTAWDALGARRAPTARGAAKAPAVAPSPTAVPVPLPVQPPAAAPARPSPPQTAVASDRANRPSASVHH</sequence>
<feature type="compositionally biased region" description="Low complexity" evidence="6">
    <location>
        <begin position="333"/>
        <end position="348"/>
    </location>
</feature>
<dbReference type="InterPro" id="IPR002123">
    <property type="entry name" value="Plipid/glycerol_acylTrfase"/>
</dbReference>
<keyword evidence="2" id="KW-0444">Lipid biosynthesis</keyword>
<comment type="caution">
    <text evidence="9">The sequence shown here is derived from an EMBL/GenBank/DDBJ whole genome shotgun (WGS) entry which is preliminary data.</text>
</comment>
<dbReference type="PANTHER" id="PTHR10434:SF64">
    <property type="entry name" value="1-ACYL-SN-GLYCEROL-3-PHOSPHATE ACYLTRANSFERASE-RELATED"/>
    <property type="match status" value="1"/>
</dbReference>
<dbReference type="SUPFAM" id="SSF69593">
    <property type="entry name" value="Glycerol-3-phosphate (1)-acyltransferase"/>
    <property type="match status" value="1"/>
</dbReference>
<name>A0ABY2PLJ6_9ACTN</name>
<dbReference type="GO" id="GO:0016746">
    <property type="term" value="F:acyltransferase activity"/>
    <property type="evidence" value="ECO:0007669"/>
    <property type="project" value="UniProtKB-KW"/>
</dbReference>
<keyword evidence="4" id="KW-0443">Lipid metabolism</keyword>
<feature type="compositionally biased region" description="Pro residues" evidence="6">
    <location>
        <begin position="349"/>
        <end position="370"/>
    </location>
</feature>
<dbReference type="Pfam" id="PF01553">
    <property type="entry name" value="Acyltransferase"/>
    <property type="match status" value="1"/>
</dbReference>
<dbReference type="EMBL" id="SRZK01000009">
    <property type="protein sequence ID" value="TGZ11946.1"/>
    <property type="molecule type" value="Genomic_DNA"/>
</dbReference>
<gene>
    <name evidence="9" type="ORF">E5Z02_01825</name>
</gene>
<keyword evidence="3" id="KW-0808">Transferase</keyword>
<feature type="region of interest" description="Disordered" evidence="6">
    <location>
        <begin position="287"/>
        <end position="318"/>
    </location>
</feature>
<evidence type="ECO:0000256" key="7">
    <source>
        <dbReference type="SAM" id="Phobius"/>
    </source>
</evidence>
<accession>A0ABY2PLJ6</accession>
<feature type="compositionally biased region" description="Low complexity" evidence="6">
    <location>
        <begin position="287"/>
        <end position="317"/>
    </location>
</feature>
<evidence type="ECO:0000256" key="3">
    <source>
        <dbReference type="ARBA" id="ARBA00022679"/>
    </source>
</evidence>
<evidence type="ECO:0000256" key="5">
    <source>
        <dbReference type="ARBA" id="ARBA00023315"/>
    </source>
</evidence>
<proteinExistence type="predicted"/>
<dbReference type="SMART" id="SM00563">
    <property type="entry name" value="PlsC"/>
    <property type="match status" value="1"/>
</dbReference>
<evidence type="ECO:0000313" key="10">
    <source>
        <dbReference type="Proteomes" id="UP000306274"/>
    </source>
</evidence>
<reference evidence="9 10" key="1">
    <citation type="submission" date="2019-04" db="EMBL/GenBank/DDBJ databases">
        <title>Streptomyces rhizosphaericola sp. nov., an actinobacterium isolated from the wheat rhizosphere.</title>
        <authorList>
            <person name="Vargas Hoyos H.A."/>
            <person name="Santos S.N."/>
            <person name="Genuario D.B."/>
            <person name="Melo I.S."/>
            <person name="Da Silva L.J."/>
            <person name="Da Silva F.S.P."/>
            <person name="Zucchi T.D."/>
        </authorList>
    </citation>
    <scope>NUCLEOTIDE SEQUENCE [LARGE SCALE GENOMIC DNA]</scope>
    <source>
        <strain evidence="9 10">1AS2c</strain>
    </source>
</reference>
<dbReference type="PANTHER" id="PTHR10434">
    <property type="entry name" value="1-ACYL-SN-GLYCEROL-3-PHOSPHATE ACYLTRANSFERASE"/>
    <property type="match status" value="1"/>
</dbReference>
<evidence type="ECO:0000256" key="6">
    <source>
        <dbReference type="SAM" id="MobiDB-lite"/>
    </source>
</evidence>
<evidence type="ECO:0000256" key="2">
    <source>
        <dbReference type="ARBA" id="ARBA00022516"/>
    </source>
</evidence>
<keyword evidence="7" id="KW-1133">Transmembrane helix</keyword>
<protein>
    <submittedName>
        <fullName evidence="9">1-acyl-sn-glycerol-3-phosphate acyltransferase</fullName>
    </submittedName>
</protein>
<feature type="transmembrane region" description="Helical" evidence="7">
    <location>
        <begin position="48"/>
        <end position="68"/>
    </location>
</feature>
<dbReference type="Proteomes" id="UP000306274">
    <property type="component" value="Unassembled WGS sequence"/>
</dbReference>
<dbReference type="CDD" id="cd07989">
    <property type="entry name" value="LPLAT_AGPAT-like"/>
    <property type="match status" value="1"/>
</dbReference>
<organism evidence="9 10">
    <name type="scientific">Streptomyces rhizosphaericola</name>
    <dbReference type="NCBI Taxonomy" id="2564098"/>
    <lineage>
        <taxon>Bacteria</taxon>
        <taxon>Bacillati</taxon>
        <taxon>Actinomycetota</taxon>
        <taxon>Actinomycetes</taxon>
        <taxon>Kitasatosporales</taxon>
        <taxon>Streptomycetaceae</taxon>
        <taxon>Streptomyces</taxon>
    </lineage>
</organism>